<dbReference type="OrthoDB" id="9127144at2"/>
<dbReference type="InterPro" id="IPR036652">
    <property type="entry name" value="YjeF_N_dom_sf"/>
</dbReference>
<dbReference type="AlphaFoldDB" id="G5GIT5"/>
<dbReference type="SUPFAM" id="SSF64153">
    <property type="entry name" value="YjeF N-terminal domain-like"/>
    <property type="match status" value="1"/>
</dbReference>
<keyword evidence="1" id="KW-0479">Metal-binding</keyword>
<evidence type="ECO:0000259" key="2">
    <source>
        <dbReference type="PROSITE" id="PS51385"/>
    </source>
</evidence>
<evidence type="ECO:0000313" key="4">
    <source>
        <dbReference type="Proteomes" id="UP000003011"/>
    </source>
</evidence>
<organism evidence="3 4">
    <name type="scientific">Johnsonella ignava ATCC 51276</name>
    <dbReference type="NCBI Taxonomy" id="679200"/>
    <lineage>
        <taxon>Bacteria</taxon>
        <taxon>Bacillati</taxon>
        <taxon>Bacillota</taxon>
        <taxon>Clostridia</taxon>
        <taxon>Lachnospirales</taxon>
        <taxon>Lachnospiraceae</taxon>
        <taxon>Johnsonella</taxon>
    </lineage>
</organism>
<protein>
    <recommendedName>
        <fullName evidence="1">NAD(P)H-hydrate epimerase</fullName>
        <ecNumber evidence="1">5.1.99.6</ecNumber>
    </recommendedName>
    <alternativeName>
        <fullName evidence="1">NAD(P)HX epimerase</fullName>
    </alternativeName>
</protein>
<comment type="catalytic activity">
    <reaction evidence="1">
        <text>(6R)-NADPHX = (6S)-NADPHX</text>
        <dbReference type="Rhea" id="RHEA:32227"/>
        <dbReference type="ChEBI" id="CHEBI:64076"/>
        <dbReference type="ChEBI" id="CHEBI:64077"/>
        <dbReference type="EC" id="5.1.99.6"/>
    </reaction>
</comment>
<keyword evidence="1" id="KW-0520">NAD</keyword>
<accession>G5GIT5</accession>
<feature type="binding site" evidence="1">
    <location>
        <position position="163"/>
    </location>
    <ligand>
        <name>(6S)-NADPHX</name>
        <dbReference type="ChEBI" id="CHEBI:64076"/>
    </ligand>
</feature>
<keyword evidence="1" id="KW-0547">Nucleotide-binding</keyword>
<dbReference type="HAMAP" id="MF_01966">
    <property type="entry name" value="NADHX_epimerase"/>
    <property type="match status" value="1"/>
</dbReference>
<comment type="cofactor">
    <cofactor evidence="1">
        <name>K(+)</name>
        <dbReference type="ChEBI" id="CHEBI:29103"/>
    </cofactor>
    <text evidence="1">Binds 1 potassium ion per subunit.</text>
</comment>
<proteinExistence type="inferred from homology"/>
<comment type="caution">
    <text evidence="1">Lacks conserved residue(s) required for the propagation of feature annotation.</text>
</comment>
<dbReference type="PROSITE" id="PS51385">
    <property type="entry name" value="YJEF_N"/>
    <property type="match status" value="1"/>
</dbReference>
<feature type="binding site" evidence="1">
    <location>
        <position position="166"/>
    </location>
    <ligand>
        <name>K(+)</name>
        <dbReference type="ChEBI" id="CHEBI:29103"/>
    </ligand>
</feature>
<feature type="binding site" evidence="1">
    <location>
        <begin position="134"/>
        <end position="140"/>
    </location>
    <ligand>
        <name>(6S)-NADPHX</name>
        <dbReference type="ChEBI" id="CHEBI:64076"/>
    </ligand>
</feature>
<feature type="binding site" evidence="1">
    <location>
        <position position="130"/>
    </location>
    <ligand>
        <name>K(+)</name>
        <dbReference type="ChEBI" id="CHEBI:29103"/>
    </ligand>
</feature>
<feature type="domain" description="YjeF N-terminal" evidence="2">
    <location>
        <begin position="23"/>
        <end position="216"/>
    </location>
</feature>
<dbReference type="Gene3D" id="3.40.50.10260">
    <property type="entry name" value="YjeF N-terminal domain"/>
    <property type="match status" value="1"/>
</dbReference>
<dbReference type="eggNOG" id="COG0062">
    <property type="taxonomic scope" value="Bacteria"/>
</dbReference>
<dbReference type="Proteomes" id="UP000003011">
    <property type="component" value="Unassembled WGS sequence"/>
</dbReference>
<dbReference type="NCBIfam" id="TIGR00197">
    <property type="entry name" value="yjeF_nterm"/>
    <property type="match status" value="1"/>
</dbReference>
<reference evidence="3 4" key="1">
    <citation type="submission" date="2011-08" db="EMBL/GenBank/DDBJ databases">
        <title>The Genome Sequence of Johnsonella ignava ATCC 51276.</title>
        <authorList>
            <consortium name="The Broad Institute Genome Sequencing Platform"/>
            <person name="Earl A."/>
            <person name="Ward D."/>
            <person name="Feldgarden M."/>
            <person name="Gevers D."/>
            <person name="Izard J."/>
            <person name="Blanton J.M."/>
            <person name="Baranova O.V."/>
            <person name="Dewhirst F.E."/>
            <person name="Young S.K."/>
            <person name="Zeng Q."/>
            <person name="Gargeya S."/>
            <person name="Fitzgerald M."/>
            <person name="Haas B."/>
            <person name="Abouelleil A."/>
            <person name="Alvarado L."/>
            <person name="Arachchi H.M."/>
            <person name="Berlin A."/>
            <person name="Brown A."/>
            <person name="Chapman S.B."/>
            <person name="Chen Z."/>
            <person name="Dunbar C."/>
            <person name="Freedman E."/>
            <person name="Gearin G."/>
            <person name="Gellesch M."/>
            <person name="Goldberg J."/>
            <person name="Griggs A."/>
            <person name="Gujja S."/>
            <person name="Heiman D."/>
            <person name="Howarth C."/>
            <person name="Larson L."/>
            <person name="Lui A."/>
            <person name="MacDonald P.J.P."/>
            <person name="Montmayeur A."/>
            <person name="Murphy C."/>
            <person name="Neiman D."/>
            <person name="Pearson M."/>
            <person name="Priest M."/>
            <person name="Roberts A."/>
            <person name="Saif S."/>
            <person name="Shea T."/>
            <person name="Shenoy N."/>
            <person name="Sisk P."/>
            <person name="Stolte C."/>
            <person name="Sykes S."/>
            <person name="Wortman J."/>
            <person name="Nusbaum C."/>
            <person name="Birren B."/>
        </authorList>
    </citation>
    <scope>NUCLEOTIDE SEQUENCE [LARGE SCALE GENOMIC DNA]</scope>
    <source>
        <strain evidence="3 4">ATCC 51276</strain>
    </source>
</reference>
<dbReference type="GO" id="GO:0046872">
    <property type="term" value="F:metal ion binding"/>
    <property type="evidence" value="ECO:0007669"/>
    <property type="project" value="UniProtKB-KW"/>
</dbReference>
<dbReference type="HOGENOM" id="CLU_024853_0_1_9"/>
<comment type="caution">
    <text evidence="3">The sequence shown here is derived from an EMBL/GenBank/DDBJ whole genome shotgun (WGS) entry which is preliminary data.</text>
</comment>
<dbReference type="Pfam" id="PF03853">
    <property type="entry name" value="YjeF_N"/>
    <property type="match status" value="1"/>
</dbReference>
<keyword evidence="1" id="KW-0413">Isomerase</keyword>
<keyword evidence="1" id="KW-0630">Potassium</keyword>
<feature type="binding site" evidence="1">
    <location>
        <position position="68"/>
    </location>
    <ligand>
        <name>K(+)</name>
        <dbReference type="ChEBI" id="CHEBI:29103"/>
    </ligand>
</feature>
<evidence type="ECO:0000313" key="3">
    <source>
        <dbReference type="EMBL" id="EHI55339.1"/>
    </source>
</evidence>
<sequence>MEKKTIIKEGEKMQEKVLSVEEMREADRYTIENYISSKELMYRAGEAIFNALGKNRKNTAIICGSGNNAGDGYVLAGLLKEHNISCKLFLIEDKFSEDGRYYFDKCKENNIDYEFITDDSGYTDFECIVDCIYGTGFKGKVKDNVRAIMEKINSSKAYKVSVDINSGMNGDTGEADICVRSDLTISIGYLKHGLLSENARKNIGKLINVDIGIILP</sequence>
<gene>
    <name evidence="1" type="primary">nnrE</name>
    <name evidence="3" type="ORF">HMPREF9333_01475</name>
</gene>
<dbReference type="EMBL" id="ACZL01000023">
    <property type="protein sequence ID" value="EHI55339.1"/>
    <property type="molecule type" value="Genomic_DNA"/>
</dbReference>
<comment type="catalytic activity">
    <reaction evidence="1">
        <text>(6R)-NADHX = (6S)-NADHX</text>
        <dbReference type="Rhea" id="RHEA:32215"/>
        <dbReference type="ChEBI" id="CHEBI:64074"/>
        <dbReference type="ChEBI" id="CHEBI:64075"/>
        <dbReference type="EC" id="5.1.99.6"/>
    </reaction>
</comment>
<dbReference type="STRING" id="679200.HMPREF9333_01475"/>
<comment type="similarity">
    <text evidence="1">Belongs to the NnrE/AIBP family.</text>
</comment>
<dbReference type="GO" id="GO:0000166">
    <property type="term" value="F:nucleotide binding"/>
    <property type="evidence" value="ECO:0007669"/>
    <property type="project" value="UniProtKB-KW"/>
</dbReference>
<dbReference type="GO" id="GO:0052856">
    <property type="term" value="F:NAD(P)HX epimerase activity"/>
    <property type="evidence" value="ECO:0007669"/>
    <property type="project" value="UniProtKB-UniRule"/>
</dbReference>
<dbReference type="PATRIC" id="fig|679200.3.peg.1563"/>
<dbReference type="EC" id="5.1.99.6" evidence="1"/>
<keyword evidence="4" id="KW-1185">Reference proteome</keyword>
<dbReference type="InterPro" id="IPR004443">
    <property type="entry name" value="YjeF_N_dom"/>
</dbReference>
<keyword evidence="1" id="KW-0521">NADP</keyword>
<evidence type="ECO:0000256" key="1">
    <source>
        <dbReference type="HAMAP-Rule" id="MF_01966"/>
    </source>
</evidence>
<comment type="function">
    <text evidence="1">Catalyzes the epimerization of the S- and R-forms of NAD(P)HX, a damaged form of NAD(P)H that is a result of enzymatic or heat-dependent hydration. This is a prerequisite for the S-specific NAD(P)H-hydrate dehydratase to allow the repair of both epimers of NAD(P)HX.</text>
</comment>
<dbReference type="RefSeq" id="WP_005541144.1">
    <property type="nucleotide sequence ID" value="NZ_JH378833.1"/>
</dbReference>
<name>G5GIT5_9FIRM</name>